<keyword evidence="2" id="KW-1185">Reference proteome</keyword>
<organism evidence="1 2">
    <name type="scientific">Clostridium malenominatum</name>
    <dbReference type="NCBI Taxonomy" id="1539"/>
    <lineage>
        <taxon>Bacteria</taxon>
        <taxon>Bacillati</taxon>
        <taxon>Bacillota</taxon>
        <taxon>Clostridia</taxon>
        <taxon>Eubacteriales</taxon>
        <taxon>Clostridiaceae</taxon>
        <taxon>Clostridium</taxon>
    </lineage>
</organism>
<dbReference type="Proteomes" id="UP001500339">
    <property type="component" value="Unassembled WGS sequence"/>
</dbReference>
<name>A0ABN1IR10_9CLOT</name>
<evidence type="ECO:0000313" key="1">
    <source>
        <dbReference type="EMBL" id="GAA0719339.1"/>
    </source>
</evidence>
<accession>A0ABN1IR10</accession>
<dbReference type="RefSeq" id="WP_343766754.1">
    <property type="nucleotide sequence ID" value="NZ_BAAACF010000001.1"/>
</dbReference>
<dbReference type="EMBL" id="BAAACF010000001">
    <property type="protein sequence ID" value="GAA0719339.1"/>
    <property type="molecule type" value="Genomic_DNA"/>
</dbReference>
<proteinExistence type="predicted"/>
<gene>
    <name evidence="1" type="ORF">GCM10008905_07250</name>
</gene>
<sequence length="41" mass="4347">MKLINKFLKAGIIENGVVEATELGISQGSIISATLANIYLI</sequence>
<protein>
    <submittedName>
        <fullName evidence="1">Uncharacterized protein</fullName>
    </submittedName>
</protein>
<evidence type="ECO:0000313" key="2">
    <source>
        <dbReference type="Proteomes" id="UP001500339"/>
    </source>
</evidence>
<comment type="caution">
    <text evidence="1">The sequence shown here is derived from an EMBL/GenBank/DDBJ whole genome shotgun (WGS) entry which is preliminary data.</text>
</comment>
<reference evidence="1 2" key="1">
    <citation type="journal article" date="2019" name="Int. J. Syst. Evol. Microbiol.">
        <title>The Global Catalogue of Microorganisms (GCM) 10K type strain sequencing project: providing services to taxonomists for standard genome sequencing and annotation.</title>
        <authorList>
            <consortium name="The Broad Institute Genomics Platform"/>
            <consortium name="The Broad Institute Genome Sequencing Center for Infectious Disease"/>
            <person name="Wu L."/>
            <person name="Ma J."/>
        </authorList>
    </citation>
    <scope>NUCLEOTIDE SEQUENCE [LARGE SCALE GENOMIC DNA]</scope>
    <source>
        <strain evidence="1 2">JCM 1405</strain>
    </source>
</reference>